<dbReference type="InterPro" id="IPR001387">
    <property type="entry name" value="Cro/C1-type_HTH"/>
</dbReference>
<dbReference type="InterPro" id="IPR050807">
    <property type="entry name" value="TransReg_Diox_bact_type"/>
</dbReference>
<reference evidence="3 4" key="1">
    <citation type="submission" date="2024-02" db="EMBL/GenBank/DDBJ databases">
        <title>Rubritalea halochordaticola NBRC 107102.</title>
        <authorList>
            <person name="Ichikawa N."/>
            <person name="Katano-Makiyama Y."/>
            <person name="Hidaka K."/>
        </authorList>
    </citation>
    <scope>NUCLEOTIDE SEQUENCE [LARGE SCALE GENOMIC DNA]</scope>
    <source>
        <strain evidence="3 4">NBRC 107102</strain>
    </source>
</reference>
<dbReference type="EMBL" id="BAABRL010000015">
    <property type="protein sequence ID" value="GAA5497484.1"/>
    <property type="molecule type" value="Genomic_DNA"/>
</dbReference>
<protein>
    <recommendedName>
        <fullName evidence="2">HTH cro/C1-type domain-containing protein</fullName>
    </recommendedName>
</protein>
<evidence type="ECO:0000259" key="2">
    <source>
        <dbReference type="PROSITE" id="PS50943"/>
    </source>
</evidence>
<dbReference type="CDD" id="cd00093">
    <property type="entry name" value="HTH_XRE"/>
    <property type="match status" value="1"/>
</dbReference>
<dbReference type="PROSITE" id="PS50943">
    <property type="entry name" value="HTH_CROC1"/>
    <property type="match status" value="1"/>
</dbReference>
<gene>
    <name evidence="3" type="ORF">Rhal01_03680</name>
</gene>
<dbReference type="RefSeq" id="WP_346189990.1">
    <property type="nucleotide sequence ID" value="NZ_BAABRL010000015.1"/>
</dbReference>
<dbReference type="PANTHER" id="PTHR46797:SF1">
    <property type="entry name" value="METHYLPHOSPHONATE SYNTHASE"/>
    <property type="match status" value="1"/>
</dbReference>
<evidence type="ECO:0000313" key="4">
    <source>
        <dbReference type="Proteomes" id="UP001424741"/>
    </source>
</evidence>
<proteinExistence type="predicted"/>
<evidence type="ECO:0000313" key="3">
    <source>
        <dbReference type="EMBL" id="GAA5497484.1"/>
    </source>
</evidence>
<dbReference type="SMART" id="SM00530">
    <property type="entry name" value="HTH_XRE"/>
    <property type="match status" value="1"/>
</dbReference>
<dbReference type="InterPro" id="IPR010982">
    <property type="entry name" value="Lambda_DNA-bd_dom_sf"/>
</dbReference>
<organism evidence="3 4">
    <name type="scientific">Rubritalea halochordaticola</name>
    <dbReference type="NCBI Taxonomy" id="714537"/>
    <lineage>
        <taxon>Bacteria</taxon>
        <taxon>Pseudomonadati</taxon>
        <taxon>Verrucomicrobiota</taxon>
        <taxon>Verrucomicrobiia</taxon>
        <taxon>Verrucomicrobiales</taxon>
        <taxon>Rubritaleaceae</taxon>
        <taxon>Rubritalea</taxon>
    </lineage>
</organism>
<dbReference type="Gene3D" id="1.10.260.40">
    <property type="entry name" value="lambda repressor-like DNA-binding domains"/>
    <property type="match status" value="1"/>
</dbReference>
<evidence type="ECO:0000256" key="1">
    <source>
        <dbReference type="ARBA" id="ARBA00023125"/>
    </source>
</evidence>
<dbReference type="PANTHER" id="PTHR46797">
    <property type="entry name" value="HTH-TYPE TRANSCRIPTIONAL REGULATOR"/>
    <property type="match status" value="1"/>
</dbReference>
<keyword evidence="1" id="KW-0238">DNA-binding</keyword>
<name>A0ABP9V6F9_9BACT</name>
<sequence length="132" mass="15077">MKNVGVRIKALRMEKGFTLPKLAEEAELSKGLLSKLENSSDSNPSLSTLYKIANALNVTVADMLNTEQAHIKRVVPNVVPTWLKDLRKSIGHKLDEEILEALYVIQNRKTELSKDPKDWEFLYRSIERSLKK</sequence>
<feature type="domain" description="HTH cro/C1-type" evidence="2">
    <location>
        <begin position="8"/>
        <end position="63"/>
    </location>
</feature>
<dbReference type="Pfam" id="PF01381">
    <property type="entry name" value="HTH_3"/>
    <property type="match status" value="1"/>
</dbReference>
<dbReference type="Proteomes" id="UP001424741">
    <property type="component" value="Unassembled WGS sequence"/>
</dbReference>
<dbReference type="SUPFAM" id="SSF47413">
    <property type="entry name" value="lambda repressor-like DNA-binding domains"/>
    <property type="match status" value="1"/>
</dbReference>
<accession>A0ABP9V6F9</accession>
<comment type="caution">
    <text evidence="3">The sequence shown here is derived from an EMBL/GenBank/DDBJ whole genome shotgun (WGS) entry which is preliminary data.</text>
</comment>
<keyword evidence="4" id="KW-1185">Reference proteome</keyword>